<keyword evidence="8 9" id="KW-0472">Membrane</keyword>
<keyword evidence="12" id="KW-0449">Lipoprotein</keyword>
<evidence type="ECO:0000256" key="10">
    <source>
        <dbReference type="RuleBase" id="RU000594"/>
    </source>
</evidence>
<keyword evidence="3 9" id="KW-0645">Protease</keyword>
<keyword evidence="6 9" id="KW-0378">Hydrolase</keyword>
<dbReference type="GO" id="GO:0004190">
    <property type="term" value="F:aspartic-type endopeptidase activity"/>
    <property type="evidence" value="ECO:0007669"/>
    <property type="project" value="UniProtKB-EC"/>
</dbReference>
<comment type="catalytic activity">
    <reaction evidence="9 10">
        <text>Release of signal peptides from bacterial membrane prolipoproteins. Hydrolyzes -Xaa-Yaa-Zaa-|-(S,diacylglyceryl)Cys-, in which Xaa is hydrophobic (preferably Leu), and Yaa (Ala or Ser) and Zaa (Gly or Ala) have small, neutral side chains.</text>
        <dbReference type="EC" id="3.4.23.36"/>
    </reaction>
</comment>
<keyword evidence="13" id="KW-1185">Reference proteome</keyword>
<comment type="function">
    <text evidence="9 10">This protein specifically catalyzes the removal of signal peptides from prolipoproteins.</text>
</comment>
<feature type="transmembrane region" description="Helical" evidence="9">
    <location>
        <begin position="156"/>
        <end position="179"/>
    </location>
</feature>
<evidence type="ECO:0000256" key="9">
    <source>
        <dbReference type="HAMAP-Rule" id="MF_00161"/>
    </source>
</evidence>
<organism evidence="12 13">
    <name type="scientific">Alloalcanivorax gelatiniphagus</name>
    <dbReference type="NCBI Taxonomy" id="1194167"/>
    <lineage>
        <taxon>Bacteria</taxon>
        <taxon>Pseudomonadati</taxon>
        <taxon>Pseudomonadota</taxon>
        <taxon>Gammaproteobacteria</taxon>
        <taxon>Oceanospirillales</taxon>
        <taxon>Alcanivoracaceae</taxon>
        <taxon>Alloalcanivorax</taxon>
    </lineage>
</organism>
<name>A0ABY2XRG5_9GAMM</name>
<comment type="similarity">
    <text evidence="1 9 11">Belongs to the peptidase A8 family.</text>
</comment>
<evidence type="ECO:0000256" key="1">
    <source>
        <dbReference type="ARBA" id="ARBA00006139"/>
    </source>
</evidence>
<comment type="pathway">
    <text evidence="9">Protein modification; lipoprotein biosynthesis (signal peptide cleavage).</text>
</comment>
<sequence length="186" mass="20550">MRDIQGGRNTQGARDTQGSHSALASARGLPGQLNWLWLTVLVIALDQLTKHWIVARFELYERLEILPVFNLTLAYNTGAAFSFLAGAGGWQRWFFAVVALVAAVLILSWLRKLKTERMQGAALALILGGALGNLYDRVVLGHVVDFLDFYWGNYHFPAFNIADSAITLGAILIILDMLLGGRRAHD</sequence>
<evidence type="ECO:0000313" key="12">
    <source>
        <dbReference type="EMBL" id="TMW14989.1"/>
    </source>
</evidence>
<keyword evidence="4 9" id="KW-0812">Transmembrane</keyword>
<dbReference type="EMBL" id="VCQT01000008">
    <property type="protein sequence ID" value="TMW14989.1"/>
    <property type="molecule type" value="Genomic_DNA"/>
</dbReference>
<evidence type="ECO:0000256" key="5">
    <source>
        <dbReference type="ARBA" id="ARBA00022750"/>
    </source>
</evidence>
<evidence type="ECO:0000256" key="8">
    <source>
        <dbReference type="ARBA" id="ARBA00023136"/>
    </source>
</evidence>
<evidence type="ECO:0000313" key="13">
    <source>
        <dbReference type="Proteomes" id="UP000739180"/>
    </source>
</evidence>
<keyword evidence="5 9" id="KW-0064">Aspartyl protease</keyword>
<dbReference type="PANTHER" id="PTHR33695">
    <property type="entry name" value="LIPOPROTEIN SIGNAL PEPTIDASE"/>
    <property type="match status" value="1"/>
</dbReference>
<accession>A0ABY2XRG5</accession>
<dbReference type="HAMAP" id="MF_00161">
    <property type="entry name" value="LspA"/>
    <property type="match status" value="1"/>
</dbReference>
<reference evidence="12 13" key="1">
    <citation type="submission" date="2019-05" db="EMBL/GenBank/DDBJ databases">
        <title>Genome of Alcanivorax gelatiniphagus, an oil degrading marine bacteria.</title>
        <authorList>
            <person name="Kwon K.K."/>
        </authorList>
    </citation>
    <scope>NUCLEOTIDE SEQUENCE [LARGE SCALE GENOMIC DNA]</scope>
    <source>
        <strain evidence="12 13">MEBiC 08158</strain>
    </source>
</reference>
<feature type="active site" evidence="9">
    <location>
        <position position="145"/>
    </location>
</feature>
<evidence type="ECO:0000256" key="4">
    <source>
        <dbReference type="ARBA" id="ARBA00022692"/>
    </source>
</evidence>
<feature type="active site" evidence="9">
    <location>
        <position position="163"/>
    </location>
</feature>
<dbReference type="EC" id="3.4.23.36" evidence="9"/>
<feature type="transmembrane region" description="Helical" evidence="9">
    <location>
        <begin position="65"/>
        <end position="87"/>
    </location>
</feature>
<evidence type="ECO:0000256" key="6">
    <source>
        <dbReference type="ARBA" id="ARBA00022801"/>
    </source>
</evidence>
<dbReference type="Proteomes" id="UP000739180">
    <property type="component" value="Unassembled WGS sequence"/>
</dbReference>
<dbReference type="NCBIfam" id="TIGR00077">
    <property type="entry name" value="lspA"/>
    <property type="match status" value="1"/>
</dbReference>
<dbReference type="InterPro" id="IPR001872">
    <property type="entry name" value="Peptidase_A8"/>
</dbReference>
<gene>
    <name evidence="9" type="primary">lspA</name>
    <name evidence="12" type="ORF">FGS76_01415</name>
</gene>
<dbReference type="PRINTS" id="PR00781">
    <property type="entry name" value="LIPOSIGPTASE"/>
</dbReference>
<keyword evidence="7 9" id="KW-1133">Transmembrane helix</keyword>
<dbReference type="PANTHER" id="PTHR33695:SF1">
    <property type="entry name" value="LIPOPROTEIN SIGNAL PEPTIDASE"/>
    <property type="match status" value="1"/>
</dbReference>
<dbReference type="Pfam" id="PF01252">
    <property type="entry name" value="Peptidase_A8"/>
    <property type="match status" value="1"/>
</dbReference>
<comment type="subcellular location">
    <subcellularLocation>
        <location evidence="9">Cell membrane</location>
        <topology evidence="9">Multi-pass membrane protein</topology>
    </subcellularLocation>
</comment>
<evidence type="ECO:0000256" key="3">
    <source>
        <dbReference type="ARBA" id="ARBA00022670"/>
    </source>
</evidence>
<protein>
    <recommendedName>
        <fullName evidence="9">Lipoprotein signal peptidase</fullName>
        <ecNumber evidence="9">3.4.23.36</ecNumber>
    </recommendedName>
    <alternativeName>
        <fullName evidence="9">Prolipoprotein signal peptidase</fullName>
    </alternativeName>
    <alternativeName>
        <fullName evidence="9">Signal peptidase II</fullName>
        <shortName evidence="9">SPase II</shortName>
    </alternativeName>
</protein>
<proteinExistence type="inferred from homology"/>
<feature type="transmembrane region" description="Helical" evidence="9">
    <location>
        <begin position="93"/>
        <end position="110"/>
    </location>
</feature>
<feature type="transmembrane region" description="Helical" evidence="9">
    <location>
        <begin position="122"/>
        <end position="144"/>
    </location>
</feature>
<keyword evidence="2 9" id="KW-1003">Cell membrane</keyword>
<evidence type="ECO:0000256" key="2">
    <source>
        <dbReference type="ARBA" id="ARBA00022475"/>
    </source>
</evidence>
<dbReference type="PROSITE" id="PS00855">
    <property type="entry name" value="SPASE_II"/>
    <property type="match status" value="1"/>
</dbReference>
<comment type="caution">
    <text evidence="12">The sequence shown here is derived from an EMBL/GenBank/DDBJ whole genome shotgun (WGS) entry which is preliminary data.</text>
</comment>
<dbReference type="RefSeq" id="WP_138770838.1">
    <property type="nucleotide sequence ID" value="NZ_JBHSSX010000027.1"/>
</dbReference>
<evidence type="ECO:0000256" key="11">
    <source>
        <dbReference type="RuleBase" id="RU004181"/>
    </source>
</evidence>
<evidence type="ECO:0000256" key="7">
    <source>
        <dbReference type="ARBA" id="ARBA00022989"/>
    </source>
</evidence>